<protein>
    <recommendedName>
        <fullName evidence="3">Secreted protein</fullName>
    </recommendedName>
</protein>
<evidence type="ECO:0008006" key="3">
    <source>
        <dbReference type="Google" id="ProtNLM"/>
    </source>
</evidence>
<dbReference type="AlphaFoldDB" id="A0AAV7X2E6"/>
<evidence type="ECO:0000313" key="2">
    <source>
        <dbReference type="Proteomes" id="UP001066276"/>
    </source>
</evidence>
<name>A0AAV7X2E6_PLEWA</name>
<dbReference type="EMBL" id="JANPWB010000001">
    <property type="protein sequence ID" value="KAJ1219175.1"/>
    <property type="molecule type" value="Genomic_DNA"/>
</dbReference>
<proteinExistence type="predicted"/>
<reference evidence="1" key="1">
    <citation type="journal article" date="2022" name="bioRxiv">
        <title>Sequencing and chromosome-scale assembly of the giantPleurodeles waltlgenome.</title>
        <authorList>
            <person name="Brown T."/>
            <person name="Elewa A."/>
            <person name="Iarovenko S."/>
            <person name="Subramanian E."/>
            <person name="Araus A.J."/>
            <person name="Petzold A."/>
            <person name="Susuki M."/>
            <person name="Suzuki K.-i.T."/>
            <person name="Hayashi T."/>
            <person name="Toyoda A."/>
            <person name="Oliveira C."/>
            <person name="Osipova E."/>
            <person name="Leigh N.D."/>
            <person name="Simon A."/>
            <person name="Yun M.H."/>
        </authorList>
    </citation>
    <scope>NUCLEOTIDE SEQUENCE</scope>
    <source>
        <strain evidence="1">20211129_DDA</strain>
        <tissue evidence="1">Liver</tissue>
    </source>
</reference>
<gene>
    <name evidence="1" type="ORF">NDU88_006746</name>
</gene>
<evidence type="ECO:0000313" key="1">
    <source>
        <dbReference type="EMBL" id="KAJ1219175.1"/>
    </source>
</evidence>
<organism evidence="1 2">
    <name type="scientific">Pleurodeles waltl</name>
    <name type="common">Iberian ribbed newt</name>
    <dbReference type="NCBI Taxonomy" id="8319"/>
    <lineage>
        <taxon>Eukaryota</taxon>
        <taxon>Metazoa</taxon>
        <taxon>Chordata</taxon>
        <taxon>Craniata</taxon>
        <taxon>Vertebrata</taxon>
        <taxon>Euteleostomi</taxon>
        <taxon>Amphibia</taxon>
        <taxon>Batrachia</taxon>
        <taxon>Caudata</taxon>
        <taxon>Salamandroidea</taxon>
        <taxon>Salamandridae</taxon>
        <taxon>Pleurodelinae</taxon>
        <taxon>Pleurodeles</taxon>
    </lineage>
</organism>
<keyword evidence="2" id="KW-1185">Reference proteome</keyword>
<comment type="caution">
    <text evidence="1">The sequence shown here is derived from an EMBL/GenBank/DDBJ whole genome shotgun (WGS) entry which is preliminary data.</text>
</comment>
<accession>A0AAV7X2E6</accession>
<dbReference type="Proteomes" id="UP001066276">
    <property type="component" value="Chromosome 1_1"/>
</dbReference>
<sequence length="97" mass="11630">MRCCYDASFCCCLVVAMRQRCDARQHALLRFLEAVTRVLLFVSKRVPWIWDQRQQEPQPSESRACQHLAARLESRTRIVKLRCMDREQGIKRKQYTR</sequence>